<gene>
    <name evidence="1" type="ORF">OTI717_LOCUS39374</name>
</gene>
<feature type="non-terminal residue" evidence="1">
    <location>
        <position position="1"/>
    </location>
</feature>
<reference evidence="1" key="1">
    <citation type="submission" date="2021-02" db="EMBL/GenBank/DDBJ databases">
        <authorList>
            <person name="Nowell W R."/>
        </authorList>
    </citation>
    <scope>NUCLEOTIDE SEQUENCE</scope>
</reference>
<dbReference type="AlphaFoldDB" id="A0A820CW57"/>
<dbReference type="Proteomes" id="UP000663823">
    <property type="component" value="Unassembled WGS sequence"/>
</dbReference>
<feature type="non-terminal residue" evidence="1">
    <location>
        <position position="34"/>
    </location>
</feature>
<proteinExistence type="predicted"/>
<dbReference type="EMBL" id="CAJOAX010025118">
    <property type="protein sequence ID" value="CAF4220978.1"/>
    <property type="molecule type" value="Genomic_DNA"/>
</dbReference>
<sequence>RQQMNDLFPNHVNTATSALQSLHLNTDHEQISKI</sequence>
<organism evidence="1 2">
    <name type="scientific">Rotaria sordida</name>
    <dbReference type="NCBI Taxonomy" id="392033"/>
    <lineage>
        <taxon>Eukaryota</taxon>
        <taxon>Metazoa</taxon>
        <taxon>Spiralia</taxon>
        <taxon>Gnathifera</taxon>
        <taxon>Rotifera</taxon>
        <taxon>Eurotatoria</taxon>
        <taxon>Bdelloidea</taxon>
        <taxon>Philodinida</taxon>
        <taxon>Philodinidae</taxon>
        <taxon>Rotaria</taxon>
    </lineage>
</organism>
<protein>
    <submittedName>
        <fullName evidence="1">Uncharacterized protein</fullName>
    </submittedName>
</protein>
<comment type="caution">
    <text evidence="1">The sequence shown here is derived from an EMBL/GenBank/DDBJ whole genome shotgun (WGS) entry which is preliminary data.</text>
</comment>
<evidence type="ECO:0000313" key="1">
    <source>
        <dbReference type="EMBL" id="CAF4220978.1"/>
    </source>
</evidence>
<evidence type="ECO:0000313" key="2">
    <source>
        <dbReference type="Proteomes" id="UP000663823"/>
    </source>
</evidence>
<name>A0A820CW57_9BILA</name>
<accession>A0A820CW57</accession>